<evidence type="ECO:0000256" key="1">
    <source>
        <dbReference type="SAM" id="MobiDB-lite"/>
    </source>
</evidence>
<feature type="region of interest" description="Disordered" evidence="1">
    <location>
        <begin position="48"/>
        <end position="67"/>
    </location>
</feature>
<proteinExistence type="predicted"/>
<evidence type="ECO:0000313" key="2">
    <source>
        <dbReference type="EMBL" id="EOB00796.1"/>
    </source>
</evidence>
<protein>
    <submittedName>
        <fullName evidence="2">Uncharacterized protein</fullName>
    </submittedName>
</protein>
<dbReference type="EMBL" id="KB743160">
    <property type="protein sequence ID" value="EOB00796.1"/>
    <property type="molecule type" value="Genomic_DNA"/>
</dbReference>
<dbReference type="Proteomes" id="UP000296049">
    <property type="component" value="Unassembled WGS sequence"/>
</dbReference>
<dbReference type="AlphaFoldDB" id="R0JTL5"/>
<sequence length="85" mass="9078">MGNTTSTLTSDSVPTASTNHQEFLRYRFVFVPVGLSEAVPPPGCRSYPVQERAAGEPAKGHEPYASAPARSVVGGRTQLCAVFLR</sequence>
<name>R0JTL5_ANAPL</name>
<organism evidence="2 3">
    <name type="scientific">Anas platyrhynchos</name>
    <name type="common">Mallard</name>
    <name type="synonym">Anas boschas</name>
    <dbReference type="NCBI Taxonomy" id="8839"/>
    <lineage>
        <taxon>Eukaryota</taxon>
        <taxon>Metazoa</taxon>
        <taxon>Chordata</taxon>
        <taxon>Craniata</taxon>
        <taxon>Vertebrata</taxon>
        <taxon>Euteleostomi</taxon>
        <taxon>Archelosauria</taxon>
        <taxon>Archosauria</taxon>
        <taxon>Dinosauria</taxon>
        <taxon>Saurischia</taxon>
        <taxon>Theropoda</taxon>
        <taxon>Coelurosauria</taxon>
        <taxon>Aves</taxon>
        <taxon>Neognathae</taxon>
        <taxon>Galloanserae</taxon>
        <taxon>Anseriformes</taxon>
        <taxon>Anatidae</taxon>
        <taxon>Anatinae</taxon>
        <taxon>Anas</taxon>
    </lineage>
</organism>
<evidence type="ECO:0000313" key="3">
    <source>
        <dbReference type="Proteomes" id="UP000296049"/>
    </source>
</evidence>
<keyword evidence="3" id="KW-1185">Reference proteome</keyword>
<accession>R0JTL5</accession>
<gene>
    <name evidence="2" type="ORF">Anapl_14649</name>
</gene>
<reference evidence="3" key="1">
    <citation type="journal article" date="2013" name="Nat. Genet.">
        <title>The duck genome and transcriptome provide insight into an avian influenza virus reservoir species.</title>
        <authorList>
            <person name="Huang Y."/>
            <person name="Li Y."/>
            <person name="Burt D.W."/>
            <person name="Chen H."/>
            <person name="Zhang Y."/>
            <person name="Qian W."/>
            <person name="Kim H."/>
            <person name="Gan S."/>
            <person name="Zhao Y."/>
            <person name="Li J."/>
            <person name="Yi K."/>
            <person name="Feng H."/>
            <person name="Zhu P."/>
            <person name="Li B."/>
            <person name="Liu Q."/>
            <person name="Fairley S."/>
            <person name="Magor K.E."/>
            <person name="Du Z."/>
            <person name="Hu X."/>
            <person name="Goodman L."/>
            <person name="Tafer H."/>
            <person name="Vignal A."/>
            <person name="Lee T."/>
            <person name="Kim K.W."/>
            <person name="Sheng Z."/>
            <person name="An Y."/>
            <person name="Searle S."/>
            <person name="Herrero J."/>
            <person name="Groenen M.A."/>
            <person name="Crooijmans R.P."/>
            <person name="Faraut T."/>
            <person name="Cai Q."/>
            <person name="Webster R.G."/>
            <person name="Aldridge J.R."/>
            <person name="Warren W.C."/>
            <person name="Bartschat S."/>
            <person name="Kehr S."/>
            <person name="Marz M."/>
            <person name="Stadler P.F."/>
            <person name="Smith J."/>
            <person name="Kraus R.H."/>
            <person name="Zhao Y."/>
            <person name="Ren L."/>
            <person name="Fei J."/>
            <person name="Morisson M."/>
            <person name="Kaiser P."/>
            <person name="Griffin D.K."/>
            <person name="Rao M."/>
            <person name="Pitel F."/>
            <person name="Wang J."/>
            <person name="Li N."/>
        </authorList>
    </citation>
    <scope>NUCLEOTIDE SEQUENCE [LARGE SCALE GENOMIC DNA]</scope>
</reference>